<evidence type="ECO:0000259" key="8">
    <source>
        <dbReference type="Pfam" id="PF13947"/>
    </source>
</evidence>
<evidence type="ECO:0000256" key="5">
    <source>
        <dbReference type="ARBA" id="ARBA00047899"/>
    </source>
</evidence>
<dbReference type="STRING" id="429701.A0A2G9G1J1"/>
<comment type="subcellular location">
    <subcellularLocation>
        <location evidence="1">Membrane</location>
        <topology evidence="1">Single-pass membrane protein</topology>
    </subcellularLocation>
</comment>
<evidence type="ECO:0000259" key="9">
    <source>
        <dbReference type="Pfam" id="PF14380"/>
    </source>
</evidence>
<dbReference type="Pfam" id="PF14380">
    <property type="entry name" value="WAK_assoc"/>
    <property type="match status" value="1"/>
</dbReference>
<keyword evidence="11" id="KW-1185">Reference proteome</keyword>
<comment type="catalytic activity">
    <reaction evidence="6">
        <text>L-seryl-[protein] + ATP = O-phospho-L-seryl-[protein] + ADP + H(+)</text>
        <dbReference type="Rhea" id="RHEA:17989"/>
        <dbReference type="Rhea" id="RHEA-COMP:9863"/>
        <dbReference type="Rhea" id="RHEA-COMP:11604"/>
        <dbReference type="ChEBI" id="CHEBI:15378"/>
        <dbReference type="ChEBI" id="CHEBI:29999"/>
        <dbReference type="ChEBI" id="CHEBI:30616"/>
        <dbReference type="ChEBI" id="CHEBI:83421"/>
        <dbReference type="ChEBI" id="CHEBI:456216"/>
        <dbReference type="EC" id="2.7.11.1"/>
    </reaction>
</comment>
<evidence type="ECO:0000256" key="1">
    <source>
        <dbReference type="ARBA" id="ARBA00004167"/>
    </source>
</evidence>
<dbReference type="InterPro" id="IPR032872">
    <property type="entry name" value="WAK_assoc_C"/>
</dbReference>
<feature type="chain" id="PRO_5013755494" description="non-specific serine/threonine protein kinase" evidence="7">
    <location>
        <begin position="27"/>
        <end position="303"/>
    </location>
</feature>
<evidence type="ECO:0000256" key="6">
    <source>
        <dbReference type="ARBA" id="ARBA00048679"/>
    </source>
</evidence>
<dbReference type="PANTHER" id="PTHR33355">
    <property type="entry name" value="WALL-ASSOCIATED RECEPTOR KINASE CARBOXY-TERMINAL PROTEIN-RELATED"/>
    <property type="match status" value="1"/>
</dbReference>
<dbReference type="OrthoDB" id="1933476at2759"/>
<proteinExistence type="predicted"/>
<dbReference type="EC" id="2.7.11.1" evidence="2"/>
<feature type="domain" description="Wall-associated receptor kinase galacturonan-binding" evidence="8">
    <location>
        <begin position="37"/>
        <end position="97"/>
    </location>
</feature>
<comment type="catalytic activity">
    <reaction evidence="5">
        <text>L-threonyl-[protein] + ATP = O-phospho-L-threonyl-[protein] + ADP + H(+)</text>
        <dbReference type="Rhea" id="RHEA:46608"/>
        <dbReference type="Rhea" id="RHEA-COMP:11060"/>
        <dbReference type="Rhea" id="RHEA-COMP:11605"/>
        <dbReference type="ChEBI" id="CHEBI:15378"/>
        <dbReference type="ChEBI" id="CHEBI:30013"/>
        <dbReference type="ChEBI" id="CHEBI:30616"/>
        <dbReference type="ChEBI" id="CHEBI:61977"/>
        <dbReference type="ChEBI" id="CHEBI:456216"/>
        <dbReference type="EC" id="2.7.11.1"/>
    </reaction>
</comment>
<dbReference type="EMBL" id="NKXS01008109">
    <property type="protein sequence ID" value="PIM98769.1"/>
    <property type="molecule type" value="Genomic_DNA"/>
</dbReference>
<evidence type="ECO:0000313" key="11">
    <source>
        <dbReference type="Proteomes" id="UP000231279"/>
    </source>
</evidence>
<name>A0A2G9G1J1_9LAMI</name>
<evidence type="ECO:0000256" key="2">
    <source>
        <dbReference type="ARBA" id="ARBA00012513"/>
    </source>
</evidence>
<sequence>MMLLNTIPILLTHNIIILLLIHPLHAIQSIIPLNNTCHNTCSKIPVKFPFGSSFGCGHPIFSRYIKCASGTLQFSTAAGIYTISSIDYSTKSLIITDPLMSTCSSMQNSGSFTLDRASPFTIMENNIFALVGCSRTSPVFERDAGFCDTGSGLNVCRGLYSCRGVEGIGLEPNAPISTCCVYDPTISGGLESGLALPKLQCSSYSAIYGFGGDEGDPMKWEYGISLQFNGSYYSDACKNCEDSGGFCGFSGLDEAFSCKCQNGVNTTSNCYGRGYALSGSWRHKIQTCLTIGGFLLSLIVAFF</sequence>
<keyword evidence="3 7" id="KW-0732">Signal</keyword>
<comment type="caution">
    <text evidence="10">The sequence shown here is derived from an EMBL/GenBank/DDBJ whole genome shotgun (WGS) entry which is preliminary data.</text>
</comment>
<dbReference type="InterPro" id="IPR025287">
    <property type="entry name" value="WAK_GUB"/>
</dbReference>
<gene>
    <name evidence="10" type="ORF">CDL12_28748</name>
</gene>
<accession>A0A2G9G1J1</accession>
<feature type="signal peptide" evidence="7">
    <location>
        <begin position="1"/>
        <end position="26"/>
    </location>
</feature>
<keyword evidence="4" id="KW-0325">Glycoprotein</keyword>
<dbReference type="AlphaFoldDB" id="A0A2G9G1J1"/>
<protein>
    <recommendedName>
        <fullName evidence="2">non-specific serine/threonine protein kinase</fullName>
        <ecNumber evidence="2">2.7.11.1</ecNumber>
    </recommendedName>
</protein>
<evidence type="ECO:0000256" key="4">
    <source>
        <dbReference type="ARBA" id="ARBA00023180"/>
    </source>
</evidence>
<evidence type="ECO:0000256" key="3">
    <source>
        <dbReference type="ARBA" id="ARBA00022729"/>
    </source>
</evidence>
<evidence type="ECO:0000313" key="10">
    <source>
        <dbReference type="EMBL" id="PIM98769.1"/>
    </source>
</evidence>
<reference evidence="11" key="1">
    <citation type="journal article" date="2018" name="Gigascience">
        <title>Genome assembly of the Pink Ipe (Handroanthus impetiginosus, Bignoniaceae), a highly valued, ecologically keystone Neotropical timber forest tree.</title>
        <authorList>
            <person name="Silva-Junior O.B."/>
            <person name="Grattapaglia D."/>
            <person name="Novaes E."/>
            <person name="Collevatti R.G."/>
        </authorList>
    </citation>
    <scope>NUCLEOTIDE SEQUENCE [LARGE SCALE GENOMIC DNA]</scope>
    <source>
        <strain evidence="11">cv. UFG-1</strain>
    </source>
</reference>
<organism evidence="10 11">
    <name type="scientific">Handroanthus impetiginosus</name>
    <dbReference type="NCBI Taxonomy" id="429701"/>
    <lineage>
        <taxon>Eukaryota</taxon>
        <taxon>Viridiplantae</taxon>
        <taxon>Streptophyta</taxon>
        <taxon>Embryophyta</taxon>
        <taxon>Tracheophyta</taxon>
        <taxon>Spermatophyta</taxon>
        <taxon>Magnoliopsida</taxon>
        <taxon>eudicotyledons</taxon>
        <taxon>Gunneridae</taxon>
        <taxon>Pentapetalae</taxon>
        <taxon>asterids</taxon>
        <taxon>lamiids</taxon>
        <taxon>Lamiales</taxon>
        <taxon>Bignoniaceae</taxon>
        <taxon>Crescentiina</taxon>
        <taxon>Tabebuia alliance</taxon>
        <taxon>Handroanthus</taxon>
    </lineage>
</organism>
<dbReference type="PANTHER" id="PTHR33355:SF13">
    <property type="entry name" value="WALL-ASSOCIATED RECEPTOR KINASE 3-LIKE"/>
    <property type="match status" value="1"/>
</dbReference>
<dbReference type="GO" id="GO:0030247">
    <property type="term" value="F:polysaccharide binding"/>
    <property type="evidence" value="ECO:0007669"/>
    <property type="project" value="InterPro"/>
</dbReference>
<dbReference type="GO" id="GO:0004674">
    <property type="term" value="F:protein serine/threonine kinase activity"/>
    <property type="evidence" value="ECO:0007669"/>
    <property type="project" value="UniProtKB-EC"/>
</dbReference>
<feature type="domain" description="Wall-associated receptor kinase C-terminal" evidence="9">
    <location>
        <begin position="224"/>
        <end position="262"/>
    </location>
</feature>
<dbReference type="GO" id="GO:0016020">
    <property type="term" value="C:membrane"/>
    <property type="evidence" value="ECO:0007669"/>
    <property type="project" value="UniProtKB-SubCell"/>
</dbReference>
<evidence type="ECO:0000256" key="7">
    <source>
        <dbReference type="SAM" id="SignalP"/>
    </source>
</evidence>
<dbReference type="Proteomes" id="UP000231279">
    <property type="component" value="Unassembled WGS sequence"/>
</dbReference>
<dbReference type="Pfam" id="PF13947">
    <property type="entry name" value="GUB_WAK_bind"/>
    <property type="match status" value="1"/>
</dbReference>